<organism evidence="3 4">
    <name type="scientific">Aphanomyces stellatus</name>
    <dbReference type="NCBI Taxonomy" id="120398"/>
    <lineage>
        <taxon>Eukaryota</taxon>
        <taxon>Sar</taxon>
        <taxon>Stramenopiles</taxon>
        <taxon>Oomycota</taxon>
        <taxon>Saprolegniomycetes</taxon>
        <taxon>Saprolegniales</taxon>
        <taxon>Verrucalvaceae</taxon>
        <taxon>Aphanomyces</taxon>
    </lineage>
</organism>
<gene>
    <name evidence="3" type="primary">Aste57867_5337</name>
    <name evidence="2" type="ORF">As57867_005324</name>
    <name evidence="3" type="ORF">ASTE57867_5337</name>
</gene>
<evidence type="ECO:0000313" key="3">
    <source>
        <dbReference type="EMBL" id="VFT82400.1"/>
    </source>
</evidence>
<keyword evidence="1" id="KW-0472">Membrane</keyword>
<accession>A0A485KEH4</accession>
<dbReference type="EMBL" id="VJMH01001671">
    <property type="protein sequence ID" value="KAF0711274.1"/>
    <property type="molecule type" value="Genomic_DNA"/>
</dbReference>
<keyword evidence="1" id="KW-1133">Transmembrane helix</keyword>
<reference evidence="2" key="2">
    <citation type="submission" date="2019-06" db="EMBL/GenBank/DDBJ databases">
        <title>Genomics analysis of Aphanomyces spp. identifies a new class of oomycete effector associated with host adaptation.</title>
        <authorList>
            <person name="Gaulin E."/>
        </authorList>
    </citation>
    <scope>NUCLEOTIDE SEQUENCE</scope>
    <source>
        <strain evidence="2">CBS 578.67</strain>
    </source>
</reference>
<feature type="transmembrane region" description="Helical" evidence="1">
    <location>
        <begin position="216"/>
        <end position="234"/>
    </location>
</feature>
<dbReference type="AlphaFoldDB" id="A0A485KEH4"/>
<reference evidence="3 4" key="1">
    <citation type="submission" date="2019-03" db="EMBL/GenBank/DDBJ databases">
        <authorList>
            <person name="Gaulin E."/>
            <person name="Dumas B."/>
        </authorList>
    </citation>
    <scope>NUCLEOTIDE SEQUENCE [LARGE SCALE GENOMIC DNA]</scope>
    <source>
        <strain evidence="3">CBS 568.67</strain>
    </source>
</reference>
<protein>
    <submittedName>
        <fullName evidence="3">Aste57867_5337 protein</fullName>
    </submittedName>
</protein>
<sequence length="494" mass="55532">MPQLNLMYPRPVGWEAPYKYGGNCMCEITGGFISNVGQYITLDGNCASQSIEVLYTNTFQSLAALLFTTPNLTSPNLCNHELQDPAACRRFISAALPFIGGHISPVDLQATRVIVAQVKSQIQTTIRPQLMQYLYYPSQNNLIIAHIDLLDGSNFEYFSWLYLIDWVNSYREVVRFEGALNNMTLVTGTMLGQRTKPNPQEVPINVAFYIRSALQYMTYVLIGVAGMVCFSIFVNRGRIEGWNMFEFNRVAGVVWIGRPLMVLRGVTAICLLSTEMLVLTRPFNGISTQFVHTQPDWLTTLLSSGEMGWLVYVLNDVFSVATRQFTTGYAMKSTLLGYLGAAIWSFTVPVHHFVTIDRQCTILVVDFQLECHSGTVAIGRFDRFCGLLLLAAGCCVVAFFLERVFARGVVQYHSYLLHSSARYHFEQAEWVVDGTYHLDRASAVLNGLVVVPIRGNRIVALDIKSWRVMVLEINRVDTVRSKSVHLQHTIPLGN</sequence>
<dbReference type="EMBL" id="CAADRA010001672">
    <property type="protein sequence ID" value="VFT82400.1"/>
    <property type="molecule type" value="Genomic_DNA"/>
</dbReference>
<evidence type="ECO:0000313" key="2">
    <source>
        <dbReference type="EMBL" id="KAF0711274.1"/>
    </source>
</evidence>
<evidence type="ECO:0000256" key="1">
    <source>
        <dbReference type="SAM" id="Phobius"/>
    </source>
</evidence>
<dbReference type="Proteomes" id="UP000332933">
    <property type="component" value="Unassembled WGS sequence"/>
</dbReference>
<dbReference type="OrthoDB" id="75626at2759"/>
<feature type="transmembrane region" description="Helical" evidence="1">
    <location>
        <begin position="384"/>
        <end position="401"/>
    </location>
</feature>
<evidence type="ECO:0000313" key="4">
    <source>
        <dbReference type="Proteomes" id="UP000332933"/>
    </source>
</evidence>
<keyword evidence="1" id="KW-0812">Transmembrane</keyword>
<name>A0A485KEH4_9STRA</name>
<keyword evidence="4" id="KW-1185">Reference proteome</keyword>
<proteinExistence type="predicted"/>